<dbReference type="Pfam" id="PF07958">
    <property type="entry name" value="DUF1688"/>
    <property type="match status" value="1"/>
</dbReference>
<dbReference type="AlphaFoldDB" id="A0A0F7S7M5"/>
<organism evidence="2 3">
    <name type="scientific">Sporisorium scitamineum</name>
    <dbReference type="NCBI Taxonomy" id="49012"/>
    <lineage>
        <taxon>Eukaryota</taxon>
        <taxon>Fungi</taxon>
        <taxon>Dikarya</taxon>
        <taxon>Basidiomycota</taxon>
        <taxon>Ustilaginomycotina</taxon>
        <taxon>Ustilaginomycetes</taxon>
        <taxon>Ustilaginales</taxon>
        <taxon>Ustilaginaceae</taxon>
        <taxon>Sporisorium</taxon>
    </lineage>
</organism>
<reference evidence="3" key="1">
    <citation type="submission" date="2014-06" db="EMBL/GenBank/DDBJ databases">
        <authorList>
            <person name="Berkman P.J."/>
        </authorList>
    </citation>
    <scope>NUCLEOTIDE SEQUENCE [LARGE SCALE GENOMIC DNA]</scope>
</reference>
<dbReference type="STRING" id="49012.A0A0F7S7M5"/>
<dbReference type="OrthoDB" id="2153176at2759"/>
<name>A0A0F7S7M5_9BASI</name>
<dbReference type="PANTHER" id="PTHR31687">
    <property type="match status" value="1"/>
</dbReference>
<dbReference type="InterPro" id="IPR012469">
    <property type="entry name" value="DUF1688"/>
</dbReference>
<dbReference type="EMBL" id="LK056665">
    <property type="protein sequence ID" value="CDS82131.1"/>
    <property type="molecule type" value="Genomic_DNA"/>
</dbReference>
<gene>
    <name evidence="2" type="primary">SSCI29180.1</name>
    <name evidence="1" type="ORF">SPSC_02951</name>
</gene>
<dbReference type="Proteomes" id="UP000242770">
    <property type="component" value="Unassembled WGS sequence"/>
</dbReference>
<protein>
    <recommendedName>
        <fullName evidence="4">Protein urg3</fullName>
    </recommendedName>
</protein>
<evidence type="ECO:0008006" key="4">
    <source>
        <dbReference type="Google" id="ProtNLM"/>
    </source>
</evidence>
<reference evidence="2" key="2">
    <citation type="submission" date="2014-06" db="EMBL/GenBank/DDBJ databases">
        <authorList>
            <person name="Berkman J.Paul."/>
        </authorList>
    </citation>
    <scope>NUCLEOTIDE SEQUENCE [LARGE SCALE GENOMIC DNA]</scope>
</reference>
<accession>A0A0F7S7M5</accession>
<evidence type="ECO:0000313" key="2">
    <source>
        <dbReference type="EMBL" id="CDW97344.1"/>
    </source>
</evidence>
<dbReference type="EMBL" id="CCFA01001574">
    <property type="protein sequence ID" value="CDW97344.1"/>
    <property type="molecule type" value="Genomic_DNA"/>
</dbReference>
<evidence type="ECO:0000313" key="3">
    <source>
        <dbReference type="Proteomes" id="UP000242770"/>
    </source>
</evidence>
<dbReference type="PANTHER" id="PTHR31687:SF3">
    <property type="entry name" value="PROTEIN URG3"/>
    <property type="match status" value="1"/>
</dbReference>
<proteinExistence type="predicted"/>
<sequence length="463" mass="50740">MSTPTFSAEATVSPDVAYLRTLPAVRERCSKIFAAASSNGAGEYFHYDASKEDAVADYCINIIKRDFGTDYASIPPHGRWRHFDVGSIPRVTTLLSEWAGVKPGSWEKPVEPVEAARRLVDLFMVSVLLDAGAGTKWKYEEKKTGLEYGRSEGLAVASLDMFLNGRFCGEQGEGGARNKVDAAGLKNLSPDMLAIDMQVHPTDNPMTGLDGRANLLVKLGEALESDKHGFFSGPTTTTTPPSQRRPGFLVDYLATHPTTKKHINVVEISYPVLWEALMYGLAPIWPASRTHLDNIPMGDVWPNTTLATLNNVPLGHQASMVPFHKLSQWMCYSLMEAMEKTLGWRFVDAQHGTGLPEYRNGGLFVDLGVLTPNQALLDASSSKDLPELKAEHPAIVEWRALTVVLLDRTAERIRAKLGVGEEVLNLKQVLEAATWKGGREVAKEKRPETGGPPINVISDGTVF</sequence>
<keyword evidence="3" id="KW-1185">Reference proteome</keyword>
<evidence type="ECO:0000313" key="1">
    <source>
        <dbReference type="EMBL" id="CDS82131.1"/>
    </source>
</evidence>
<reference evidence="1" key="3">
    <citation type="submission" date="2014-06" db="EMBL/GenBank/DDBJ databases">
        <authorList>
            <person name="Ju J."/>
            <person name="Zhang J."/>
        </authorList>
    </citation>
    <scope>NUCLEOTIDE SEQUENCE</scope>
    <source>
        <strain evidence="1">SscI8</strain>
    </source>
</reference>